<sequence length="312" mass="34129">MKRLALILSLLPVTVFADDDHADYVKACFNALGTIPAFSCADGTPVPVTQNGQEITFDNFEPGITCDRPGLLPNDNGDVGQCIPYSRILDLSTESTQVAVMCRQKHIRHADSMLFDEIDVIAHDPNTGATCWWAAKQDDAPVDGSAVPSPTDAAAPFPWIDPEGLVSEGCGNCHDNDPFMYSPFVGQVWSIIPENPFGPYYHVDTEKDWFADWPTEVMNPRDSTCTGCHRIGLHDTCGNLTDWMTGTAPDGADELAQQFPLSHGMPPNHGMTREQWTTIYGPGVATVKSCCEDPDQPICRKTPLLAFPKTQD</sequence>
<dbReference type="AlphaFoldDB" id="A0A917AH92"/>
<keyword evidence="3" id="KW-1185">Reference proteome</keyword>
<dbReference type="InterPro" id="IPR036280">
    <property type="entry name" value="Multihaem_cyt_sf"/>
</dbReference>
<accession>A0A917AH92</accession>
<proteinExistence type="predicted"/>
<name>A0A917AH92_9RHOB</name>
<feature type="chain" id="PRO_5036906813" evidence="1">
    <location>
        <begin position="18"/>
        <end position="312"/>
    </location>
</feature>
<dbReference type="OrthoDB" id="5558004at2"/>
<organism evidence="2 3">
    <name type="scientific">Actibacterium pelagium</name>
    <dbReference type="NCBI Taxonomy" id="2029103"/>
    <lineage>
        <taxon>Bacteria</taxon>
        <taxon>Pseudomonadati</taxon>
        <taxon>Pseudomonadota</taxon>
        <taxon>Alphaproteobacteria</taxon>
        <taxon>Rhodobacterales</taxon>
        <taxon>Roseobacteraceae</taxon>
        <taxon>Actibacterium</taxon>
    </lineage>
</organism>
<evidence type="ECO:0000256" key="1">
    <source>
        <dbReference type="SAM" id="SignalP"/>
    </source>
</evidence>
<evidence type="ECO:0000313" key="2">
    <source>
        <dbReference type="EMBL" id="GGE50430.1"/>
    </source>
</evidence>
<evidence type="ECO:0000313" key="3">
    <source>
        <dbReference type="Proteomes" id="UP000606730"/>
    </source>
</evidence>
<dbReference type="EMBL" id="BMKN01000002">
    <property type="protein sequence ID" value="GGE50430.1"/>
    <property type="molecule type" value="Genomic_DNA"/>
</dbReference>
<dbReference type="SUPFAM" id="SSF48695">
    <property type="entry name" value="Multiheme cytochromes"/>
    <property type="match status" value="1"/>
</dbReference>
<dbReference type="RefSeq" id="WP_095595031.1">
    <property type="nucleotide sequence ID" value="NZ_BMKN01000002.1"/>
</dbReference>
<feature type="signal peptide" evidence="1">
    <location>
        <begin position="1"/>
        <end position="17"/>
    </location>
</feature>
<dbReference type="Proteomes" id="UP000606730">
    <property type="component" value="Unassembled WGS sequence"/>
</dbReference>
<gene>
    <name evidence="2" type="ORF">GCM10011517_17760</name>
</gene>
<reference evidence="2" key="1">
    <citation type="journal article" date="2014" name="Int. J. Syst. Evol. Microbiol.">
        <title>Complete genome sequence of Corynebacterium casei LMG S-19264T (=DSM 44701T), isolated from a smear-ripened cheese.</title>
        <authorList>
            <consortium name="US DOE Joint Genome Institute (JGI-PGF)"/>
            <person name="Walter F."/>
            <person name="Albersmeier A."/>
            <person name="Kalinowski J."/>
            <person name="Ruckert C."/>
        </authorList>
    </citation>
    <scope>NUCLEOTIDE SEQUENCE</scope>
    <source>
        <strain evidence="2">CGMCC 1.16012</strain>
    </source>
</reference>
<reference evidence="2" key="2">
    <citation type="submission" date="2020-09" db="EMBL/GenBank/DDBJ databases">
        <authorList>
            <person name="Sun Q."/>
            <person name="Zhou Y."/>
        </authorList>
    </citation>
    <scope>NUCLEOTIDE SEQUENCE</scope>
    <source>
        <strain evidence="2">CGMCC 1.16012</strain>
    </source>
</reference>
<comment type="caution">
    <text evidence="2">The sequence shown here is derived from an EMBL/GenBank/DDBJ whole genome shotgun (WGS) entry which is preliminary data.</text>
</comment>
<keyword evidence="1" id="KW-0732">Signal</keyword>
<protein>
    <submittedName>
        <fullName evidence="2">Uncharacterized protein</fullName>
    </submittedName>
</protein>